<accession>A0A9D7XF54</accession>
<dbReference type="Gene3D" id="2.130.10.130">
    <property type="entry name" value="Integrin alpha, N-terminal"/>
    <property type="match status" value="2"/>
</dbReference>
<dbReference type="Proteomes" id="UP000808349">
    <property type="component" value="Unassembled WGS sequence"/>
</dbReference>
<dbReference type="EMBL" id="JADKFW010000021">
    <property type="protein sequence ID" value="MBK9719829.1"/>
    <property type="molecule type" value="Genomic_DNA"/>
</dbReference>
<dbReference type="InterPro" id="IPR013517">
    <property type="entry name" value="FG-GAP"/>
</dbReference>
<evidence type="ECO:0000313" key="4">
    <source>
        <dbReference type="Proteomes" id="UP000808349"/>
    </source>
</evidence>
<dbReference type="PANTHER" id="PTHR44103">
    <property type="entry name" value="PROPROTEIN CONVERTASE P"/>
    <property type="match status" value="1"/>
</dbReference>
<evidence type="ECO:0000256" key="1">
    <source>
        <dbReference type="ARBA" id="ARBA00022729"/>
    </source>
</evidence>
<keyword evidence="1" id="KW-0732">Signal</keyword>
<name>A0A9D7XF54_9BACT</name>
<comment type="caution">
    <text evidence="3">The sequence shown here is derived from an EMBL/GenBank/DDBJ whole genome shotgun (WGS) entry which is preliminary data.</text>
</comment>
<feature type="domain" description="Secretion system C-terminal sorting" evidence="2">
    <location>
        <begin position="687"/>
        <end position="758"/>
    </location>
</feature>
<evidence type="ECO:0000259" key="2">
    <source>
        <dbReference type="Pfam" id="PF18962"/>
    </source>
</evidence>
<organism evidence="3 4">
    <name type="scientific">Candidatus Defluviibacterium haderslevense</name>
    <dbReference type="NCBI Taxonomy" id="2981993"/>
    <lineage>
        <taxon>Bacteria</taxon>
        <taxon>Pseudomonadati</taxon>
        <taxon>Bacteroidota</taxon>
        <taxon>Saprospiria</taxon>
        <taxon>Saprospirales</taxon>
        <taxon>Saprospiraceae</taxon>
        <taxon>Candidatus Defluviibacterium</taxon>
    </lineage>
</organism>
<dbReference type="NCBIfam" id="TIGR04183">
    <property type="entry name" value="Por_Secre_tail"/>
    <property type="match status" value="1"/>
</dbReference>
<sequence length="760" mass="85273">MRFYTIYFSLILSTIGTSLHSQPLERKDIPFFVNSRQLKYPMTGGINNAQVNQGDLNFDGILDLLIFDKNGNVLLPFIFNKKTGKYDFMPEMARQFPRVLDWVILKDYNKDGIIDMFSSSFNTQGPAGIEVYKGTNVNGFLQFQIASIGREKYNILYWPTGGNQYTQVPVDYIDYPSIDDIDHDGDLDILTFTTGGSYVQWFKNISKERGWSLDSLQFILQDECYGRFVENGLSSEIKLSPTSDSCASYFMKPNNQIRHSGSTILSCDLNGDPLRDLLIGDVSNNAMIGLFNGGSSTTAWMNKEDNTWPSNSTPINMNKFNSAFEVDFNLDGHLDILVAPNQRYQSENINNLWYYQNKPINNKPNFTLTQKNLLIEDMLDFGSAAHPCFVDYNQDGLTDLLIGTEGFYSLNNSRDPRLVLFKNIGSIKSPQYELVDSNYINFKQFGEGINGTSNFTPSFGDLDGDGDLDMLTGESQGGFFYSENIAGPGKEFVFKQAIYDYFQLSARSYSVPYLVDLNRDGLTDIVAGSLLSNNDINRVPCGSFYYFQNQGTKNSPLFDPDYYNSPNTNCLGNIILQGVGSKVYSAPMFYDANGKYLMFSGGLLGETSVFSHIEGNLYNKFTIEYLNYGQLREGENTHLSVADIDDDGVLDMVVGNQRGGFSIFSTTYKTDGTIVSSNDVHKYEFKIYPNPAQHSITFECDQNTTSGILKIIDLNGAVISSIAINDLNKKTLDVSNFKSGCYVIKFQSGTQFLVSKFIKI</sequence>
<dbReference type="PANTHER" id="PTHR44103:SF1">
    <property type="entry name" value="PROPROTEIN CONVERTASE P"/>
    <property type="match status" value="1"/>
</dbReference>
<dbReference type="Pfam" id="PF18962">
    <property type="entry name" value="Por_Secre_tail"/>
    <property type="match status" value="1"/>
</dbReference>
<reference evidence="3 4" key="1">
    <citation type="submission" date="2020-10" db="EMBL/GenBank/DDBJ databases">
        <title>Connecting structure to function with the recovery of over 1000 high-quality activated sludge metagenome-assembled genomes encoding full-length rRNA genes using long-read sequencing.</title>
        <authorList>
            <person name="Singleton C.M."/>
            <person name="Petriglieri F."/>
            <person name="Kristensen J.M."/>
            <person name="Kirkegaard R.H."/>
            <person name="Michaelsen T.Y."/>
            <person name="Andersen M.H."/>
            <person name="Karst S.M."/>
            <person name="Dueholm M.S."/>
            <person name="Nielsen P.H."/>
            <person name="Albertsen M."/>
        </authorList>
    </citation>
    <scope>NUCLEOTIDE SEQUENCE [LARGE SCALE GENOMIC DNA]</scope>
    <source>
        <strain evidence="3">Ribe_18-Q3-R11-54_BAT3C.373</strain>
    </source>
</reference>
<dbReference type="Pfam" id="PF13517">
    <property type="entry name" value="FG-GAP_3"/>
    <property type="match status" value="1"/>
</dbReference>
<protein>
    <submittedName>
        <fullName evidence="3">T9SS type A sorting domain-containing protein</fullName>
    </submittedName>
</protein>
<dbReference type="InterPro" id="IPR026444">
    <property type="entry name" value="Secre_tail"/>
</dbReference>
<proteinExistence type="predicted"/>
<dbReference type="InterPro" id="IPR028994">
    <property type="entry name" value="Integrin_alpha_N"/>
</dbReference>
<dbReference type="SUPFAM" id="SSF69318">
    <property type="entry name" value="Integrin alpha N-terminal domain"/>
    <property type="match status" value="2"/>
</dbReference>
<evidence type="ECO:0000313" key="3">
    <source>
        <dbReference type="EMBL" id="MBK9719829.1"/>
    </source>
</evidence>
<dbReference type="AlphaFoldDB" id="A0A9D7XF54"/>
<gene>
    <name evidence="3" type="ORF">IPO85_20395</name>
</gene>